<accession>A0A381XKA1</accession>
<organism evidence="1">
    <name type="scientific">marine metagenome</name>
    <dbReference type="NCBI Taxonomy" id="408172"/>
    <lineage>
        <taxon>unclassified sequences</taxon>
        <taxon>metagenomes</taxon>
        <taxon>ecological metagenomes</taxon>
    </lineage>
</organism>
<name>A0A381XKA1_9ZZZZ</name>
<protein>
    <submittedName>
        <fullName evidence="1">Uncharacterized protein</fullName>
    </submittedName>
</protein>
<dbReference type="EMBL" id="UINC01015491">
    <property type="protein sequence ID" value="SVA65184.1"/>
    <property type="molecule type" value="Genomic_DNA"/>
</dbReference>
<gene>
    <name evidence="1" type="ORF">METZ01_LOCUS118038</name>
</gene>
<evidence type="ECO:0000313" key="1">
    <source>
        <dbReference type="EMBL" id="SVA65184.1"/>
    </source>
</evidence>
<proteinExistence type="predicted"/>
<feature type="non-terminal residue" evidence="1">
    <location>
        <position position="71"/>
    </location>
</feature>
<sequence length="71" mass="8330">MNGDENQIMPWFYRAAMSDYEDTEGFLFGNDIFNRGVIPDIKLFEEIGVPIISRLPMSHLIRMKINCHPRQ</sequence>
<reference evidence="1" key="1">
    <citation type="submission" date="2018-05" db="EMBL/GenBank/DDBJ databases">
        <authorList>
            <person name="Lanie J.A."/>
            <person name="Ng W.-L."/>
            <person name="Kazmierczak K.M."/>
            <person name="Andrzejewski T.M."/>
            <person name="Davidsen T.M."/>
            <person name="Wayne K.J."/>
            <person name="Tettelin H."/>
            <person name="Glass J.I."/>
            <person name="Rusch D."/>
            <person name="Podicherti R."/>
            <person name="Tsui H.-C.T."/>
            <person name="Winkler M.E."/>
        </authorList>
    </citation>
    <scope>NUCLEOTIDE SEQUENCE</scope>
</reference>
<dbReference type="AlphaFoldDB" id="A0A381XKA1"/>